<sequence>MDNELFLDNFDMSPICAIGTPQSKSETPVHNYRYPVKINLQYNPIELPVRRANNDYGFENDEVLSQPKYKVIKFNSSRDIQQGSIRDFSENFVSKTIPVEKTFVRINYLKNKEKEVKTVEDIVGCSTISTVNQSCNEKSQVVNPQKKQKEKIKKANLSKSISKTTITDTSKNQAQSYKKRSSISNSSKCALPSARSMSKKGGNTPSKNNSMSERKSNKKNYQTIIRTKSPSHKLVNNSSSSCCSCCKSHASPLSSSEKNMVLPSEGGQSSVYHSISQRAQSVNSKKSNQRSSFNIHFDLSSEWNHKSSILSQSGQNRTSEYLQKKFQQIFERKQEKIQIKQIQHADKAMRNELYGMFSRQSRDMRQKKLQELSMFEQMQKQLIQTVDPEKIQKVQEIVRQSIEKYSLQKQTEKEEQEQKENQKKELIKKIKEYDQKVKQNNYLVSERKSKSRENSQKKDIQYKPWGIDQRKFDSKPAEVNKVKIVKKDQIDLKVLFSKNETVNQLLKQIKNEQKKKQSEDQQVQPKKNQHSQSSNDIRQEKKIDANEFNKKMEERLQKIIEEKKNKANELKVKKQDLNHKLSKIEQVRKESISKCRKVPFKPTQEQIEKAFNNIQEENQQNLSNQQNQEIQKNQNIQVKINNEPNTKSKSKNKKSKIYAQV</sequence>
<feature type="compositionally biased region" description="Basic residues" evidence="2">
    <location>
        <begin position="146"/>
        <end position="156"/>
    </location>
</feature>
<feature type="compositionally biased region" description="Basic and acidic residues" evidence="2">
    <location>
        <begin position="537"/>
        <end position="547"/>
    </location>
</feature>
<evidence type="ECO:0000313" key="3">
    <source>
        <dbReference type="EMBL" id="EWS72388.1"/>
    </source>
</evidence>
<feature type="compositionally biased region" description="Polar residues" evidence="2">
    <location>
        <begin position="520"/>
        <end position="536"/>
    </location>
</feature>
<evidence type="ECO:0000256" key="1">
    <source>
        <dbReference type="SAM" id="Coils"/>
    </source>
</evidence>
<feature type="coiled-coil region" evidence="1">
    <location>
        <begin position="402"/>
        <end position="436"/>
    </location>
</feature>
<keyword evidence="4" id="KW-1185">Reference proteome</keyword>
<reference evidence="4" key="1">
    <citation type="journal article" date="2006" name="PLoS Biol.">
        <title>Macronuclear genome sequence of the ciliate Tetrahymena thermophila, a model eukaryote.</title>
        <authorList>
            <person name="Eisen J.A."/>
            <person name="Coyne R.S."/>
            <person name="Wu M."/>
            <person name="Wu D."/>
            <person name="Thiagarajan M."/>
            <person name="Wortman J.R."/>
            <person name="Badger J.H."/>
            <person name="Ren Q."/>
            <person name="Amedeo P."/>
            <person name="Jones K.M."/>
            <person name="Tallon L.J."/>
            <person name="Delcher A.L."/>
            <person name="Salzberg S.L."/>
            <person name="Silva J.C."/>
            <person name="Haas B.J."/>
            <person name="Majoros W.H."/>
            <person name="Farzad M."/>
            <person name="Carlton J.M."/>
            <person name="Smith R.K. Jr."/>
            <person name="Garg J."/>
            <person name="Pearlman R.E."/>
            <person name="Karrer K.M."/>
            <person name="Sun L."/>
            <person name="Manning G."/>
            <person name="Elde N.C."/>
            <person name="Turkewitz A.P."/>
            <person name="Asai D.J."/>
            <person name="Wilkes D.E."/>
            <person name="Wang Y."/>
            <person name="Cai H."/>
            <person name="Collins K."/>
            <person name="Stewart B.A."/>
            <person name="Lee S.R."/>
            <person name="Wilamowska K."/>
            <person name="Weinberg Z."/>
            <person name="Ruzzo W.L."/>
            <person name="Wloga D."/>
            <person name="Gaertig J."/>
            <person name="Frankel J."/>
            <person name="Tsao C.-C."/>
            <person name="Gorovsky M.A."/>
            <person name="Keeling P.J."/>
            <person name="Waller R.F."/>
            <person name="Patron N.J."/>
            <person name="Cherry J.M."/>
            <person name="Stover N.A."/>
            <person name="Krieger C.J."/>
            <person name="del Toro C."/>
            <person name="Ryder H.F."/>
            <person name="Williamson S.C."/>
            <person name="Barbeau R.A."/>
            <person name="Hamilton E.P."/>
            <person name="Orias E."/>
        </authorList>
    </citation>
    <scope>NUCLEOTIDE SEQUENCE [LARGE SCALE GENOMIC DNA]</scope>
    <source>
        <strain evidence="4">SB210</strain>
    </source>
</reference>
<dbReference type="EMBL" id="GG662512">
    <property type="protein sequence ID" value="EWS72388.1"/>
    <property type="molecule type" value="Genomic_DNA"/>
</dbReference>
<feature type="compositionally biased region" description="Basic residues" evidence="2">
    <location>
        <begin position="648"/>
        <end position="661"/>
    </location>
</feature>
<name>W7X7L6_TETTS</name>
<keyword evidence="3" id="KW-0378">Hydrolase</keyword>
<dbReference type="Proteomes" id="UP000009168">
    <property type="component" value="Unassembled WGS sequence"/>
</dbReference>
<evidence type="ECO:0000256" key="2">
    <source>
        <dbReference type="SAM" id="MobiDB-lite"/>
    </source>
</evidence>
<feature type="region of interest" description="Disordered" evidence="2">
    <location>
        <begin position="511"/>
        <end position="547"/>
    </location>
</feature>
<keyword evidence="1" id="KW-0175">Coiled coil</keyword>
<organism evidence="3 4">
    <name type="scientific">Tetrahymena thermophila (strain SB210)</name>
    <dbReference type="NCBI Taxonomy" id="312017"/>
    <lineage>
        <taxon>Eukaryota</taxon>
        <taxon>Sar</taxon>
        <taxon>Alveolata</taxon>
        <taxon>Ciliophora</taxon>
        <taxon>Intramacronucleata</taxon>
        <taxon>Oligohymenophorea</taxon>
        <taxon>Hymenostomatida</taxon>
        <taxon>Tetrahymenina</taxon>
        <taxon>Tetrahymenidae</taxon>
        <taxon>Tetrahymena</taxon>
    </lineage>
</organism>
<dbReference type="GO" id="GO:0016787">
    <property type="term" value="F:hydrolase activity"/>
    <property type="evidence" value="ECO:0007669"/>
    <property type="project" value="UniProtKB-KW"/>
</dbReference>
<dbReference type="AlphaFoldDB" id="W7X7L6"/>
<feature type="compositionally biased region" description="Polar residues" evidence="2">
    <location>
        <begin position="201"/>
        <end position="211"/>
    </location>
</feature>
<protein>
    <submittedName>
        <fullName evidence="3">Ubiquitin carboxyl-terminal hydrolase</fullName>
    </submittedName>
</protein>
<feature type="region of interest" description="Disordered" evidence="2">
    <location>
        <begin position="442"/>
        <end position="462"/>
    </location>
</feature>
<accession>W7X7L6</accession>
<feature type="compositionally biased region" description="Basic and acidic residues" evidence="2">
    <location>
        <begin position="445"/>
        <end position="461"/>
    </location>
</feature>
<dbReference type="GeneID" id="24439265"/>
<feature type="coiled-coil region" evidence="1">
    <location>
        <begin position="549"/>
        <end position="587"/>
    </location>
</feature>
<dbReference type="KEGG" id="tet:TTHERM_000492989"/>
<feature type="region of interest" description="Disordered" evidence="2">
    <location>
        <begin position="618"/>
        <end position="661"/>
    </location>
</feature>
<gene>
    <name evidence="3" type="ORF">TTHERM_000492989</name>
</gene>
<feature type="region of interest" description="Disordered" evidence="2">
    <location>
        <begin position="135"/>
        <end position="218"/>
    </location>
</feature>
<feature type="compositionally biased region" description="Low complexity" evidence="2">
    <location>
        <begin position="618"/>
        <end position="643"/>
    </location>
</feature>
<proteinExistence type="predicted"/>
<dbReference type="RefSeq" id="XP_012655072.1">
    <property type="nucleotide sequence ID" value="XM_012799618.1"/>
</dbReference>
<dbReference type="InParanoid" id="W7X7L6"/>
<evidence type="ECO:0000313" key="4">
    <source>
        <dbReference type="Proteomes" id="UP000009168"/>
    </source>
</evidence>
<feature type="compositionally biased region" description="Low complexity" evidence="2">
    <location>
        <begin position="158"/>
        <end position="171"/>
    </location>
</feature>